<evidence type="ECO:0008006" key="4">
    <source>
        <dbReference type="Google" id="ProtNLM"/>
    </source>
</evidence>
<evidence type="ECO:0000256" key="1">
    <source>
        <dbReference type="SAM" id="MobiDB-lite"/>
    </source>
</evidence>
<evidence type="ECO:0000313" key="2">
    <source>
        <dbReference type="EMBL" id="CAI2379117.1"/>
    </source>
</evidence>
<dbReference type="Proteomes" id="UP001295684">
    <property type="component" value="Unassembled WGS sequence"/>
</dbReference>
<evidence type="ECO:0000313" key="3">
    <source>
        <dbReference type="Proteomes" id="UP001295684"/>
    </source>
</evidence>
<name>A0AAD2D3P8_EUPCR</name>
<dbReference type="EMBL" id="CAMPGE010020938">
    <property type="protein sequence ID" value="CAI2379117.1"/>
    <property type="molecule type" value="Genomic_DNA"/>
</dbReference>
<proteinExistence type="predicted"/>
<feature type="compositionally biased region" description="Polar residues" evidence="1">
    <location>
        <begin position="154"/>
        <end position="166"/>
    </location>
</feature>
<dbReference type="AlphaFoldDB" id="A0AAD2D3P8"/>
<feature type="compositionally biased region" description="Basic and acidic residues" evidence="1">
    <location>
        <begin position="135"/>
        <end position="153"/>
    </location>
</feature>
<gene>
    <name evidence="2" type="ORF">ECRASSUSDP1_LOCUS20526</name>
</gene>
<feature type="region of interest" description="Disordered" evidence="1">
    <location>
        <begin position="135"/>
        <end position="166"/>
    </location>
</feature>
<protein>
    <recommendedName>
        <fullName evidence="4">CCT domain-containing protein</fullName>
    </recommendedName>
</protein>
<reference evidence="2" key="1">
    <citation type="submission" date="2023-07" db="EMBL/GenBank/DDBJ databases">
        <authorList>
            <consortium name="AG Swart"/>
            <person name="Singh M."/>
            <person name="Singh A."/>
            <person name="Seah K."/>
            <person name="Emmerich C."/>
        </authorList>
    </citation>
    <scope>NUCLEOTIDE SEQUENCE</scope>
    <source>
        <strain evidence="2">DP1</strain>
    </source>
</reference>
<sequence length="230" mass="26572">MEHHKIPVRVLKCEPPILSRGNLCRSDRPSAFSKATPLARQNISPVKLPEFPEIYQSLNPIHNGWNGHFVTNKSSFMNLPQNIFELNFSINELVRYLHDSFKPSLVPILLDHQALKNLENTCKFLKEPIINKNSPNDRKLTEKVLDSDQDSKSDTTANPEESQTHTQVFTLTRHRVGFYTKQERLQKIKKYKAKILAHTENKNKIRYMLKSRIASSKPRVGGRFVKKSIT</sequence>
<accession>A0AAD2D3P8</accession>
<organism evidence="2 3">
    <name type="scientific">Euplotes crassus</name>
    <dbReference type="NCBI Taxonomy" id="5936"/>
    <lineage>
        <taxon>Eukaryota</taxon>
        <taxon>Sar</taxon>
        <taxon>Alveolata</taxon>
        <taxon>Ciliophora</taxon>
        <taxon>Intramacronucleata</taxon>
        <taxon>Spirotrichea</taxon>
        <taxon>Hypotrichia</taxon>
        <taxon>Euplotida</taxon>
        <taxon>Euplotidae</taxon>
        <taxon>Moneuplotes</taxon>
    </lineage>
</organism>
<keyword evidence="3" id="KW-1185">Reference proteome</keyword>
<comment type="caution">
    <text evidence="2">The sequence shown here is derived from an EMBL/GenBank/DDBJ whole genome shotgun (WGS) entry which is preliminary data.</text>
</comment>